<dbReference type="InterPro" id="IPR010663">
    <property type="entry name" value="Znf_FPG/IleRS"/>
</dbReference>
<keyword evidence="13 15" id="KW-0326">Glycosidase</keyword>
<dbReference type="NCBIfam" id="NF002211">
    <property type="entry name" value="PRK01103.1"/>
    <property type="match status" value="1"/>
</dbReference>
<evidence type="ECO:0000259" key="17">
    <source>
        <dbReference type="PROSITE" id="PS50198"/>
    </source>
</evidence>
<dbReference type="GO" id="GO:0003755">
    <property type="term" value="F:peptidyl-prolyl cis-trans isomerase activity"/>
    <property type="evidence" value="ECO:0007669"/>
    <property type="project" value="UniProtKB-KW"/>
</dbReference>
<evidence type="ECO:0000313" key="20">
    <source>
        <dbReference type="EMBL" id="ENV41518.1"/>
    </source>
</evidence>
<dbReference type="InterPro" id="IPR012319">
    <property type="entry name" value="FPG_cat"/>
</dbReference>
<dbReference type="InterPro" id="IPR035937">
    <property type="entry name" value="FPG_N"/>
</dbReference>
<evidence type="ECO:0000256" key="7">
    <source>
        <dbReference type="ARBA" id="ARBA00022801"/>
    </source>
</evidence>
<dbReference type="Pfam" id="PF01149">
    <property type="entry name" value="Fapy_DNA_glyco"/>
    <property type="match status" value="1"/>
</dbReference>
<dbReference type="InterPro" id="IPR020629">
    <property type="entry name" value="FPG_Glyclase"/>
</dbReference>
<evidence type="ECO:0000256" key="8">
    <source>
        <dbReference type="ARBA" id="ARBA00022833"/>
    </source>
</evidence>
<dbReference type="EC" id="4.2.99.18" evidence="15"/>
<evidence type="ECO:0000259" key="19">
    <source>
        <dbReference type="PROSITE" id="PS51068"/>
    </source>
</evidence>
<dbReference type="InterPro" id="IPR010979">
    <property type="entry name" value="Ribosomal_uS13-like_H2TH"/>
</dbReference>
<dbReference type="EMBL" id="APPP01000010">
    <property type="protein sequence ID" value="ENV41518.1"/>
    <property type="molecule type" value="Genomic_DNA"/>
</dbReference>
<keyword evidence="12 15" id="KW-0511">Multifunctional enzyme</keyword>
<dbReference type="GO" id="GO:0006284">
    <property type="term" value="P:base-excision repair"/>
    <property type="evidence" value="ECO:0007669"/>
    <property type="project" value="InterPro"/>
</dbReference>
<keyword evidence="16" id="KW-0413">Isomerase</keyword>
<name>A0AAV3IPB3_ACINO</name>
<dbReference type="InterPro" id="IPR015886">
    <property type="entry name" value="H2TH_FPG"/>
</dbReference>
<keyword evidence="7 15" id="KW-0378">Hydrolase</keyword>
<comment type="cofactor">
    <cofactor evidence="15">
        <name>Zn(2+)</name>
        <dbReference type="ChEBI" id="CHEBI:29105"/>
    </cofactor>
    <text evidence="15">Binds 1 zinc ion per subunit.</text>
</comment>
<keyword evidence="10 15" id="KW-0234">DNA repair</keyword>
<evidence type="ECO:0000256" key="2">
    <source>
        <dbReference type="ARBA" id="ARBA00009409"/>
    </source>
</evidence>
<gene>
    <name evidence="15" type="primary">mutM</name>
    <name evidence="15" type="synonym">fpg</name>
    <name evidence="20" type="ORF">F958_01341</name>
</gene>
<dbReference type="Gene3D" id="3.10.50.40">
    <property type="match status" value="1"/>
</dbReference>
<feature type="active site" description="Proton donor" evidence="15">
    <location>
        <position position="3"/>
    </location>
</feature>
<keyword evidence="11 15" id="KW-0456">Lyase</keyword>
<dbReference type="Pfam" id="PF00639">
    <property type="entry name" value="Rotamase"/>
    <property type="match status" value="1"/>
</dbReference>
<keyword evidence="9 15" id="KW-0238">DNA-binding</keyword>
<feature type="binding site" evidence="15">
    <location>
        <position position="107"/>
    </location>
    <ligand>
        <name>DNA</name>
        <dbReference type="ChEBI" id="CHEBI:16991"/>
    </ligand>
</feature>
<dbReference type="SUPFAM" id="SSF57716">
    <property type="entry name" value="Glucocorticoid receptor-like (DNA-binding domain)"/>
    <property type="match status" value="1"/>
</dbReference>
<dbReference type="Gene3D" id="1.10.8.50">
    <property type="match status" value="1"/>
</dbReference>
<comment type="catalytic activity">
    <reaction evidence="14 15">
        <text>2'-deoxyribonucleotide-(2'-deoxyribose 5'-phosphate)-2'-deoxyribonucleotide-DNA = a 3'-end 2'-deoxyribonucleotide-(2,3-dehydro-2,3-deoxyribose 5'-phosphate)-DNA + a 5'-end 5'-phospho-2'-deoxyribonucleoside-DNA + H(+)</text>
        <dbReference type="Rhea" id="RHEA:66592"/>
        <dbReference type="Rhea" id="RHEA-COMP:13180"/>
        <dbReference type="Rhea" id="RHEA-COMP:16897"/>
        <dbReference type="Rhea" id="RHEA-COMP:17067"/>
        <dbReference type="ChEBI" id="CHEBI:15378"/>
        <dbReference type="ChEBI" id="CHEBI:136412"/>
        <dbReference type="ChEBI" id="CHEBI:157695"/>
        <dbReference type="ChEBI" id="CHEBI:167181"/>
        <dbReference type="EC" id="4.2.99.18"/>
    </reaction>
</comment>
<keyword evidence="5 15" id="KW-0227">DNA damage</keyword>
<dbReference type="GO" id="GO:0003684">
    <property type="term" value="F:damaged DNA binding"/>
    <property type="evidence" value="ECO:0007669"/>
    <property type="project" value="InterPro"/>
</dbReference>
<dbReference type="InterPro" id="IPR000297">
    <property type="entry name" value="PPIase_PpiC"/>
</dbReference>
<dbReference type="InterPro" id="IPR023058">
    <property type="entry name" value="PPIase_PpiC_CS"/>
</dbReference>
<evidence type="ECO:0000256" key="9">
    <source>
        <dbReference type="ARBA" id="ARBA00023125"/>
    </source>
</evidence>
<evidence type="ECO:0000259" key="18">
    <source>
        <dbReference type="PROSITE" id="PS51066"/>
    </source>
</evidence>
<dbReference type="PROSITE" id="PS50198">
    <property type="entry name" value="PPIC_PPIASE_2"/>
    <property type="match status" value="1"/>
</dbReference>
<dbReference type="GO" id="GO:0034039">
    <property type="term" value="F:8-oxo-7,8-dihydroguanine DNA N-glycosylase activity"/>
    <property type="evidence" value="ECO:0007669"/>
    <property type="project" value="TreeGrafter"/>
</dbReference>
<evidence type="ECO:0000256" key="5">
    <source>
        <dbReference type="ARBA" id="ARBA00022763"/>
    </source>
</evidence>
<evidence type="ECO:0000256" key="6">
    <source>
        <dbReference type="ARBA" id="ARBA00022771"/>
    </source>
</evidence>
<dbReference type="GO" id="GO:0140078">
    <property type="term" value="F:class I DNA-(apurinic or apyrimidinic site) endonuclease activity"/>
    <property type="evidence" value="ECO:0007669"/>
    <property type="project" value="UniProtKB-EC"/>
</dbReference>
<dbReference type="PANTHER" id="PTHR22993">
    <property type="entry name" value="FORMAMIDOPYRIMIDINE-DNA GLYCOSYLASE"/>
    <property type="match status" value="1"/>
</dbReference>
<feature type="binding site" evidence="15">
    <location>
        <position position="148"/>
    </location>
    <ligand>
        <name>DNA</name>
        <dbReference type="ChEBI" id="CHEBI:16991"/>
    </ligand>
</feature>
<dbReference type="SUPFAM" id="SSF54534">
    <property type="entry name" value="FKBP-like"/>
    <property type="match status" value="1"/>
</dbReference>
<feature type="binding site" evidence="15">
    <location>
        <position position="89"/>
    </location>
    <ligand>
        <name>DNA</name>
        <dbReference type="ChEBI" id="CHEBI:16991"/>
    </ligand>
</feature>
<dbReference type="NCBIfam" id="TIGR00577">
    <property type="entry name" value="fpg"/>
    <property type="match status" value="1"/>
</dbReference>
<proteinExistence type="inferred from homology"/>
<dbReference type="Gene3D" id="3.20.190.10">
    <property type="entry name" value="MutM-like, N-terminal"/>
    <property type="match status" value="1"/>
</dbReference>
<evidence type="ECO:0000313" key="21">
    <source>
        <dbReference type="Proteomes" id="UP000013028"/>
    </source>
</evidence>
<protein>
    <recommendedName>
        <fullName evidence="15">Formamidopyrimidine-DNA glycosylase</fullName>
        <shortName evidence="15">Fapy-DNA glycosylase</shortName>
        <ecNumber evidence="15">3.2.2.23</ecNumber>
    </recommendedName>
    <alternativeName>
        <fullName evidence="15">DNA-(apurinic or apyrimidinic site) lyase MutM</fullName>
        <shortName evidence="15">AP lyase MutM</shortName>
        <ecNumber evidence="15">4.2.99.18</ecNumber>
    </alternativeName>
</protein>
<dbReference type="Pfam" id="PF06827">
    <property type="entry name" value="zf-FPG_IleRS"/>
    <property type="match status" value="1"/>
</dbReference>
<feature type="active site" description="Proton donor; for beta-elimination activity" evidence="15">
    <location>
        <position position="56"/>
    </location>
</feature>
<comment type="catalytic activity">
    <reaction evidence="1 15">
        <text>Hydrolysis of DNA containing ring-opened 7-methylguanine residues, releasing 2,6-diamino-4-hydroxy-5-(N-methyl)formamidopyrimidine.</text>
        <dbReference type="EC" id="3.2.2.23"/>
    </reaction>
</comment>
<evidence type="ECO:0000256" key="14">
    <source>
        <dbReference type="ARBA" id="ARBA00044632"/>
    </source>
</evidence>
<comment type="subunit">
    <text evidence="3 15">Monomer.</text>
</comment>
<evidence type="ECO:0000256" key="15">
    <source>
        <dbReference type="HAMAP-Rule" id="MF_00103"/>
    </source>
</evidence>
<dbReference type="PROSITE" id="PS51068">
    <property type="entry name" value="FPG_CAT"/>
    <property type="match status" value="1"/>
</dbReference>
<comment type="similarity">
    <text evidence="2 15">Belongs to the FPG family.</text>
</comment>
<dbReference type="AlphaFoldDB" id="A0AAV3IPB3"/>
<dbReference type="PROSITE" id="PS01096">
    <property type="entry name" value="PPIC_PPIASE_1"/>
    <property type="match status" value="1"/>
</dbReference>
<evidence type="ECO:0000256" key="10">
    <source>
        <dbReference type="ARBA" id="ARBA00023204"/>
    </source>
</evidence>
<comment type="function">
    <text evidence="15">Involved in base excision repair of DNA damaged by oxidation or by mutagenic agents. Acts as DNA glycosylase that recognizes and removes damaged bases. Has a preference for oxidized purines, such as 7,8-dihydro-8-oxoguanine (8-oxoG). Has AP (apurinic/apyrimidinic) lyase activity and introduces nicks in the DNA strand. Cleaves the DNA backbone by beta-delta elimination to generate a single-strand break at the site of the removed base with both 3'- and 5'-phosphates.</text>
</comment>
<keyword evidence="4 15" id="KW-0479">Metal-binding</keyword>
<dbReference type="InterPro" id="IPR046357">
    <property type="entry name" value="PPIase_dom_sf"/>
</dbReference>
<dbReference type="PANTHER" id="PTHR22993:SF9">
    <property type="entry name" value="FORMAMIDOPYRIMIDINE-DNA GLYCOSYLASE"/>
    <property type="match status" value="1"/>
</dbReference>
<dbReference type="GO" id="GO:0008270">
    <property type="term" value="F:zinc ion binding"/>
    <property type="evidence" value="ECO:0007669"/>
    <property type="project" value="UniProtKB-UniRule"/>
</dbReference>
<evidence type="ECO:0000256" key="4">
    <source>
        <dbReference type="ARBA" id="ARBA00022723"/>
    </source>
</evidence>
<evidence type="ECO:0000256" key="11">
    <source>
        <dbReference type="ARBA" id="ARBA00023239"/>
    </source>
</evidence>
<comment type="caution">
    <text evidence="20">The sequence shown here is derived from an EMBL/GenBank/DDBJ whole genome shotgun (WGS) entry which is preliminary data.</text>
</comment>
<feature type="domain" description="Formamidopyrimidine-DNA glycosylase catalytic" evidence="19">
    <location>
        <begin position="2"/>
        <end position="110"/>
    </location>
</feature>
<feature type="domain" description="PpiC" evidence="17">
    <location>
        <begin position="282"/>
        <end position="371"/>
    </location>
</feature>
<evidence type="ECO:0000256" key="3">
    <source>
        <dbReference type="ARBA" id="ARBA00011245"/>
    </source>
</evidence>
<organism evidence="20 21">
    <name type="scientific">Acinetobacter nosocomialis NIPH 386</name>
    <dbReference type="NCBI Taxonomy" id="1217985"/>
    <lineage>
        <taxon>Bacteria</taxon>
        <taxon>Pseudomonadati</taxon>
        <taxon>Pseudomonadota</taxon>
        <taxon>Gammaproteobacteria</taxon>
        <taxon>Moraxellales</taxon>
        <taxon>Moraxellaceae</taxon>
        <taxon>Acinetobacter</taxon>
        <taxon>Acinetobacter calcoaceticus/baumannii complex</taxon>
    </lineage>
</organism>
<feature type="active site" description="Schiff-base intermediate with DNA" evidence="15">
    <location>
        <position position="2"/>
    </location>
</feature>
<keyword evidence="6 15" id="KW-0863">Zinc-finger</keyword>
<evidence type="ECO:0000256" key="13">
    <source>
        <dbReference type="ARBA" id="ARBA00023295"/>
    </source>
</evidence>
<dbReference type="FunFam" id="1.10.8.50:FF:000003">
    <property type="entry name" value="Formamidopyrimidine-DNA glycosylase"/>
    <property type="match status" value="1"/>
</dbReference>
<dbReference type="SMART" id="SM00898">
    <property type="entry name" value="Fapy_DNA_glyco"/>
    <property type="match status" value="1"/>
</dbReference>
<dbReference type="Proteomes" id="UP000013028">
    <property type="component" value="Unassembled WGS sequence"/>
</dbReference>
<reference evidence="20 21" key="1">
    <citation type="submission" date="2013-02" db="EMBL/GenBank/DDBJ databases">
        <title>The Genome Sequence of Acinetobacter nosocomialis NIPH 386.</title>
        <authorList>
            <consortium name="The Broad Institute Genome Sequencing Platform"/>
            <consortium name="The Broad Institute Genome Sequencing Center for Infectious Disease"/>
            <person name="Cerqueira G."/>
            <person name="Feldgarden M."/>
            <person name="Courvalin P."/>
            <person name="Perichon B."/>
            <person name="Grillot-Courvalin C."/>
            <person name="Clermont D."/>
            <person name="Rocha E."/>
            <person name="Yoon E.-J."/>
            <person name="Nemec A."/>
            <person name="Walker B."/>
            <person name="Young S.K."/>
            <person name="Zeng Q."/>
            <person name="Gargeya S."/>
            <person name="Fitzgerald M."/>
            <person name="Haas B."/>
            <person name="Abouelleil A."/>
            <person name="Alvarado L."/>
            <person name="Arachchi H.M."/>
            <person name="Berlin A.M."/>
            <person name="Chapman S.B."/>
            <person name="Dewar J."/>
            <person name="Goldberg J."/>
            <person name="Griggs A."/>
            <person name="Gujja S."/>
            <person name="Hansen M."/>
            <person name="Howarth C."/>
            <person name="Imamovic A."/>
            <person name="Larimer J."/>
            <person name="McCowan C."/>
            <person name="Murphy C."/>
            <person name="Neiman D."/>
            <person name="Pearson M."/>
            <person name="Priest M."/>
            <person name="Roberts A."/>
            <person name="Saif S."/>
            <person name="Shea T."/>
            <person name="Sisk P."/>
            <person name="Sykes S."/>
            <person name="Wortman J."/>
            <person name="Nusbaum C."/>
            <person name="Birren B."/>
        </authorList>
    </citation>
    <scope>NUCLEOTIDE SEQUENCE [LARGE SCALE GENOMIC DNA]</scope>
    <source>
        <strain evidence="20 21">NIPH 386</strain>
    </source>
</reference>
<dbReference type="SMART" id="SM01232">
    <property type="entry name" value="H2TH"/>
    <property type="match status" value="1"/>
</dbReference>
<dbReference type="SUPFAM" id="SSF46946">
    <property type="entry name" value="S13-like H2TH domain"/>
    <property type="match status" value="1"/>
</dbReference>
<sequence length="377" mass="42528">MPELPEVETTKTSLFPLLNQKVLSVEVRNPSLRWPIPDDIQRLVGQRLIGLNRRSKYILAEFEQDQMLWHLGMSGSFRLCQPNDELRKHDHLIIQFEDQQLCYHDPRRFGCILWLNPETQGKLIDTLGPEPLSTDFHAEYLASKLKNKAVGIKIALMDNHVVVGVGNIYATESLFNVGIHPAQPAGDLTMQQIEKLVIEIKRILKSAIDLGGSTLRDYSNAMGENGYFQQTLLAYGRAGEMCVNCETTLENLKLGQRASVFCPQCQPLKKLKSLNFLEEDNMQTAIVRHILVKDKDLAEQLKKKLQSGADFAKLAKQYSTCNSAKRGGELGEVKKGQLVPVIDKVVFTAAERVLQGPIKSQFGYHLLEVKFRMGSLR</sequence>
<feature type="active site" description="Proton donor; for delta-elimination activity" evidence="15">
    <location>
        <position position="257"/>
    </location>
</feature>
<dbReference type="PROSITE" id="PS51066">
    <property type="entry name" value="ZF_FPG_2"/>
    <property type="match status" value="1"/>
</dbReference>
<dbReference type="InterPro" id="IPR000214">
    <property type="entry name" value="Znf_DNA_glyclase/AP_lyase"/>
</dbReference>
<dbReference type="HAMAP" id="MF_00103">
    <property type="entry name" value="Fapy_DNA_glycosyl"/>
    <property type="match status" value="1"/>
</dbReference>
<evidence type="ECO:0000256" key="1">
    <source>
        <dbReference type="ARBA" id="ARBA00001668"/>
    </source>
</evidence>
<evidence type="ECO:0000256" key="12">
    <source>
        <dbReference type="ARBA" id="ARBA00023268"/>
    </source>
</evidence>
<keyword evidence="16" id="KW-0697">Rotamase</keyword>
<evidence type="ECO:0000256" key="16">
    <source>
        <dbReference type="PROSITE-ProRule" id="PRU00278"/>
    </source>
</evidence>
<dbReference type="SUPFAM" id="SSF81624">
    <property type="entry name" value="N-terminal domain of MutM-like DNA repair proteins"/>
    <property type="match status" value="1"/>
</dbReference>
<dbReference type="EC" id="3.2.2.23" evidence="15"/>
<feature type="domain" description="FPG-type" evidence="18">
    <location>
        <begin position="233"/>
        <end position="267"/>
    </location>
</feature>
<dbReference type="CDD" id="cd08966">
    <property type="entry name" value="EcFpg-like_N"/>
    <property type="match status" value="1"/>
</dbReference>
<accession>A0AAV3IPB3</accession>
<dbReference type="Pfam" id="PF06831">
    <property type="entry name" value="H2TH"/>
    <property type="match status" value="1"/>
</dbReference>
<keyword evidence="8 15" id="KW-0862">Zinc</keyword>